<keyword evidence="1" id="KW-0472">Membrane</keyword>
<keyword evidence="1" id="KW-1133">Transmembrane helix</keyword>
<dbReference type="EMBL" id="KZ293415">
    <property type="protein sequence ID" value="PBK77929.1"/>
    <property type="molecule type" value="Genomic_DNA"/>
</dbReference>
<evidence type="ECO:0000256" key="1">
    <source>
        <dbReference type="SAM" id="Phobius"/>
    </source>
</evidence>
<dbReference type="AlphaFoldDB" id="A0A2H3C4B6"/>
<accession>A0A2H3C4B6</accession>
<evidence type="ECO:0000313" key="3">
    <source>
        <dbReference type="Proteomes" id="UP000218334"/>
    </source>
</evidence>
<dbReference type="Proteomes" id="UP000218334">
    <property type="component" value="Unassembled WGS sequence"/>
</dbReference>
<keyword evidence="3" id="KW-1185">Reference proteome</keyword>
<protein>
    <submittedName>
        <fullName evidence="2">Uncharacterized protein</fullName>
    </submittedName>
</protein>
<name>A0A2H3C4B6_9AGAR</name>
<feature type="transmembrane region" description="Helical" evidence="1">
    <location>
        <begin position="21"/>
        <end position="42"/>
    </location>
</feature>
<gene>
    <name evidence="2" type="ORF">ARMSODRAFT_14210</name>
</gene>
<keyword evidence="1" id="KW-0812">Transmembrane</keyword>
<sequence>MRGIQYQSRMMEKAQKQLGRQIAESTWQFVLGVAIFMIHWGVPRCCIQLKKALQNEGTEKSKRFNLQVGIQIRADITIYSNCLLKPHGPPFQDKARKTKPHKIHVSNIAALTTARTTILPKKPKQSKGIREHRNHRAYGVRGSGSHVAENRTMQK</sequence>
<organism evidence="2 3">
    <name type="scientific">Armillaria solidipes</name>
    <dbReference type="NCBI Taxonomy" id="1076256"/>
    <lineage>
        <taxon>Eukaryota</taxon>
        <taxon>Fungi</taxon>
        <taxon>Dikarya</taxon>
        <taxon>Basidiomycota</taxon>
        <taxon>Agaricomycotina</taxon>
        <taxon>Agaricomycetes</taxon>
        <taxon>Agaricomycetidae</taxon>
        <taxon>Agaricales</taxon>
        <taxon>Marasmiineae</taxon>
        <taxon>Physalacriaceae</taxon>
        <taxon>Armillaria</taxon>
    </lineage>
</organism>
<evidence type="ECO:0000313" key="2">
    <source>
        <dbReference type="EMBL" id="PBK77929.1"/>
    </source>
</evidence>
<proteinExistence type="predicted"/>
<reference evidence="3" key="1">
    <citation type="journal article" date="2017" name="Nat. Ecol. Evol.">
        <title>Genome expansion and lineage-specific genetic innovations in the forest pathogenic fungi Armillaria.</title>
        <authorList>
            <person name="Sipos G."/>
            <person name="Prasanna A.N."/>
            <person name="Walter M.C."/>
            <person name="O'Connor E."/>
            <person name="Balint B."/>
            <person name="Krizsan K."/>
            <person name="Kiss B."/>
            <person name="Hess J."/>
            <person name="Varga T."/>
            <person name="Slot J."/>
            <person name="Riley R."/>
            <person name="Boka B."/>
            <person name="Rigling D."/>
            <person name="Barry K."/>
            <person name="Lee J."/>
            <person name="Mihaltcheva S."/>
            <person name="LaButti K."/>
            <person name="Lipzen A."/>
            <person name="Waldron R."/>
            <person name="Moloney N.M."/>
            <person name="Sperisen C."/>
            <person name="Kredics L."/>
            <person name="Vagvoelgyi C."/>
            <person name="Patrignani A."/>
            <person name="Fitzpatrick D."/>
            <person name="Nagy I."/>
            <person name="Doyle S."/>
            <person name="Anderson J.B."/>
            <person name="Grigoriev I.V."/>
            <person name="Gueldener U."/>
            <person name="Muensterkoetter M."/>
            <person name="Nagy L.G."/>
        </authorList>
    </citation>
    <scope>NUCLEOTIDE SEQUENCE [LARGE SCALE GENOMIC DNA]</scope>
    <source>
        <strain evidence="3">28-4</strain>
    </source>
</reference>